<dbReference type="CDD" id="cd16279">
    <property type="entry name" value="metallo-hydrolase-like_MBL-fold"/>
    <property type="match status" value="1"/>
</dbReference>
<keyword evidence="3" id="KW-1185">Reference proteome</keyword>
<dbReference type="Gene3D" id="3.60.15.10">
    <property type="entry name" value="Ribonuclease Z/Hydroxyacylglutathione hydrolase-like"/>
    <property type="match status" value="1"/>
</dbReference>
<dbReference type="SUPFAM" id="SSF56281">
    <property type="entry name" value="Metallo-hydrolase/oxidoreductase"/>
    <property type="match status" value="1"/>
</dbReference>
<dbReference type="EMBL" id="JAOYOD010000001">
    <property type="protein sequence ID" value="MCV9386105.1"/>
    <property type="molecule type" value="Genomic_DNA"/>
</dbReference>
<dbReference type="RefSeq" id="WP_264136890.1">
    <property type="nucleotide sequence ID" value="NZ_JAOYOD010000001.1"/>
</dbReference>
<dbReference type="PANTHER" id="PTHR42663:SF6">
    <property type="entry name" value="HYDROLASE C777.06C-RELATED"/>
    <property type="match status" value="1"/>
</dbReference>
<evidence type="ECO:0000313" key="3">
    <source>
        <dbReference type="Proteomes" id="UP001300692"/>
    </source>
</evidence>
<name>A0ABT3CQZ0_9BACT</name>
<protein>
    <submittedName>
        <fullName evidence="2">MBL fold metallo-hydrolase</fullName>
    </submittedName>
</protein>
<evidence type="ECO:0000313" key="2">
    <source>
        <dbReference type="EMBL" id="MCV9386105.1"/>
    </source>
</evidence>
<dbReference type="InterPro" id="IPR036866">
    <property type="entry name" value="RibonucZ/Hydroxyglut_hydro"/>
</dbReference>
<evidence type="ECO:0000259" key="1">
    <source>
        <dbReference type="SMART" id="SM00849"/>
    </source>
</evidence>
<proteinExistence type="predicted"/>
<feature type="domain" description="Metallo-beta-lactamase" evidence="1">
    <location>
        <begin position="34"/>
        <end position="223"/>
    </location>
</feature>
<organism evidence="2 3">
    <name type="scientific">Reichenbachiella ulvae</name>
    <dbReference type="NCBI Taxonomy" id="2980104"/>
    <lineage>
        <taxon>Bacteria</taxon>
        <taxon>Pseudomonadati</taxon>
        <taxon>Bacteroidota</taxon>
        <taxon>Cytophagia</taxon>
        <taxon>Cytophagales</taxon>
        <taxon>Reichenbachiellaceae</taxon>
        <taxon>Reichenbachiella</taxon>
    </lineage>
</organism>
<reference evidence="2 3" key="1">
    <citation type="submission" date="2022-10" db="EMBL/GenBank/DDBJ databases">
        <title>Comparative genomics and taxonomic characterization of three novel marine species of genus Reichenbachiella exhibiting antioxidant and polysaccharide degradation activities.</title>
        <authorList>
            <person name="Muhammad N."/>
            <person name="Lee Y.-J."/>
            <person name="Ko J."/>
            <person name="Kim S.-G."/>
        </authorList>
    </citation>
    <scope>NUCLEOTIDE SEQUENCE [LARGE SCALE GENOMIC DNA]</scope>
    <source>
        <strain evidence="2 3">ABR2-5</strain>
    </source>
</reference>
<accession>A0ABT3CQZ0</accession>
<dbReference type="InterPro" id="IPR001279">
    <property type="entry name" value="Metallo-B-lactamas"/>
</dbReference>
<dbReference type="Pfam" id="PF12706">
    <property type="entry name" value="Lactamase_B_2"/>
    <property type="match status" value="1"/>
</dbReference>
<sequence>MKITFLGTGTSQGIPVIACECEVCSSVDFRNQRLRSSIMVEQNGTNLVIDTGPDFRQQMLTNRVKQLDAVIFTHEHKDHVAGLDDIRSFNYKQKKDMPIYATAQVIDRLKEEFSYAFAAQKYPGVPTFEVKEIFNKPFTVQNVNIEPVEVMHYKLPVFGYKFGSFAYITDAKTISETEKEKLKGLDVLVLNALQVKEHISHLTLEEALALVDELKPKKAYFTHISHYLGHHAEVEKMLPDNVSLAYDGLTIHL</sequence>
<dbReference type="SMART" id="SM00849">
    <property type="entry name" value="Lactamase_B"/>
    <property type="match status" value="1"/>
</dbReference>
<comment type="caution">
    <text evidence="2">The sequence shown here is derived from an EMBL/GenBank/DDBJ whole genome shotgun (WGS) entry which is preliminary data.</text>
</comment>
<dbReference type="PANTHER" id="PTHR42663">
    <property type="entry name" value="HYDROLASE C777.06C-RELATED-RELATED"/>
    <property type="match status" value="1"/>
</dbReference>
<dbReference type="Proteomes" id="UP001300692">
    <property type="component" value="Unassembled WGS sequence"/>
</dbReference>
<gene>
    <name evidence="2" type="ORF">N7U62_05490</name>
</gene>